<dbReference type="RefSeq" id="WP_191843984.1">
    <property type="nucleotide sequence ID" value="NZ_BAAALB010000041.1"/>
</dbReference>
<dbReference type="Proteomes" id="UP000619293">
    <property type="component" value="Unassembled WGS sequence"/>
</dbReference>
<feature type="transmembrane region" description="Helical" evidence="1">
    <location>
        <begin position="23"/>
        <end position="46"/>
    </location>
</feature>
<keyword evidence="3" id="KW-1185">Reference proteome</keyword>
<gene>
    <name evidence="2" type="ORF">Cch02nite_74840</name>
</gene>
<reference evidence="2 3" key="1">
    <citation type="submission" date="2021-01" db="EMBL/GenBank/DDBJ databases">
        <title>Whole genome shotgun sequence of Catellatospora chokoriensis NBRC 107358.</title>
        <authorList>
            <person name="Komaki H."/>
            <person name="Tamura T."/>
        </authorList>
    </citation>
    <scope>NUCLEOTIDE SEQUENCE [LARGE SCALE GENOMIC DNA]</scope>
    <source>
        <strain evidence="2 3">NBRC 107358</strain>
    </source>
</reference>
<accession>A0A8J3NX79</accession>
<evidence type="ECO:0008006" key="4">
    <source>
        <dbReference type="Google" id="ProtNLM"/>
    </source>
</evidence>
<dbReference type="Pfam" id="PF12666">
    <property type="entry name" value="PrgI"/>
    <property type="match status" value="1"/>
</dbReference>
<evidence type="ECO:0000256" key="1">
    <source>
        <dbReference type="SAM" id="Phobius"/>
    </source>
</evidence>
<keyword evidence="1" id="KW-1133">Transmembrane helix</keyword>
<protein>
    <recommendedName>
        <fullName evidence="4">PrgI family protein</fullName>
    </recommendedName>
</protein>
<evidence type="ECO:0000313" key="2">
    <source>
        <dbReference type="EMBL" id="GIF94040.1"/>
    </source>
</evidence>
<organism evidence="2 3">
    <name type="scientific">Catellatospora chokoriensis</name>
    <dbReference type="NCBI Taxonomy" id="310353"/>
    <lineage>
        <taxon>Bacteria</taxon>
        <taxon>Bacillati</taxon>
        <taxon>Actinomycetota</taxon>
        <taxon>Actinomycetes</taxon>
        <taxon>Micromonosporales</taxon>
        <taxon>Micromonosporaceae</taxon>
        <taxon>Catellatospora</taxon>
    </lineage>
</organism>
<dbReference type="EMBL" id="BONG01000079">
    <property type="protein sequence ID" value="GIF94040.1"/>
    <property type="molecule type" value="Genomic_DNA"/>
</dbReference>
<sequence>MRHDPDVVPVTRVPADVNTPDKVAYGLTARQLAVLTVAAVAVYGIYRLLEGRVSSSTLLAIVMPLAGLAVTVAMGSRDGLPMESWLVAAVRHLRSPKQLAPSAAGGHLPPPAWAPAVEGLRLPAVLRLPASSIGEQGAIDTGGAATALVACTTLNIGLRTGDEQAALLAGYGRWLNSLTGPVQVVVSTQRVDLSSHAQRIAERAEVIASPALAELARSYADFLTDLAENHDPLWRTVTVVVTASGDKGRDTEVFRRAEQTASALTALGASAAVLDGARAAAVLTTAVDPYIPTDATWPRSRPGEVISGGQS</sequence>
<keyword evidence="1" id="KW-0812">Transmembrane</keyword>
<proteinExistence type="predicted"/>
<evidence type="ECO:0000313" key="3">
    <source>
        <dbReference type="Proteomes" id="UP000619293"/>
    </source>
</evidence>
<keyword evidence="1" id="KW-0472">Membrane</keyword>
<feature type="transmembrane region" description="Helical" evidence="1">
    <location>
        <begin position="58"/>
        <end position="76"/>
    </location>
</feature>
<dbReference type="AlphaFoldDB" id="A0A8J3NX79"/>
<comment type="caution">
    <text evidence="2">The sequence shown here is derived from an EMBL/GenBank/DDBJ whole genome shotgun (WGS) entry which is preliminary data.</text>
</comment>
<dbReference type="InterPro" id="IPR024414">
    <property type="entry name" value="Uncharacterised_PrgI"/>
</dbReference>
<name>A0A8J3NX79_9ACTN</name>